<dbReference type="InterPro" id="IPR051317">
    <property type="entry name" value="Gfo/Idh/MocA_oxidoreduct"/>
</dbReference>
<evidence type="ECO:0000259" key="3">
    <source>
        <dbReference type="Pfam" id="PF22725"/>
    </source>
</evidence>
<feature type="domain" description="Gfo/Idh/MocA-like oxidoreductase N-terminal" evidence="1">
    <location>
        <begin position="306"/>
        <end position="422"/>
    </location>
</feature>
<accession>X0ZS98</accession>
<evidence type="ECO:0008006" key="5">
    <source>
        <dbReference type="Google" id="ProtNLM"/>
    </source>
</evidence>
<proteinExistence type="predicted"/>
<dbReference type="Gene3D" id="3.40.50.720">
    <property type="entry name" value="NAD(P)-binding Rossmann-like Domain"/>
    <property type="match status" value="1"/>
</dbReference>
<dbReference type="EMBL" id="BART01000425">
    <property type="protein sequence ID" value="GAG72189.1"/>
    <property type="molecule type" value="Genomic_DNA"/>
</dbReference>
<dbReference type="Gene3D" id="3.30.360.10">
    <property type="entry name" value="Dihydrodipicolinate Reductase, domain 2"/>
    <property type="match status" value="1"/>
</dbReference>
<feature type="domain" description="Coenzyme F420 hydrogenase/dehydrogenase beta subunit C-terminal" evidence="2">
    <location>
        <begin position="1"/>
        <end position="149"/>
    </location>
</feature>
<dbReference type="Pfam" id="PF04432">
    <property type="entry name" value="FrhB_FdhB_C"/>
    <property type="match status" value="1"/>
</dbReference>
<dbReference type="SUPFAM" id="SSF55347">
    <property type="entry name" value="Glyceraldehyde-3-phosphate dehydrogenase-like, C-terminal domain"/>
    <property type="match status" value="1"/>
</dbReference>
<name>X0ZS98_9ZZZZ</name>
<protein>
    <recommendedName>
        <fullName evidence="5">Gfo/Idh/MocA-like oxidoreductase N-terminal domain-containing protein</fullName>
    </recommendedName>
</protein>
<dbReference type="Pfam" id="PF01408">
    <property type="entry name" value="GFO_IDH_MocA"/>
    <property type="match status" value="1"/>
</dbReference>
<evidence type="ECO:0000259" key="2">
    <source>
        <dbReference type="Pfam" id="PF04432"/>
    </source>
</evidence>
<evidence type="ECO:0000259" key="1">
    <source>
        <dbReference type="Pfam" id="PF01408"/>
    </source>
</evidence>
<evidence type="ECO:0000313" key="4">
    <source>
        <dbReference type="EMBL" id="GAG72189.1"/>
    </source>
</evidence>
<feature type="domain" description="GFO/IDH/MocA-like oxidoreductase" evidence="3">
    <location>
        <begin position="430"/>
        <end position="549"/>
    </location>
</feature>
<dbReference type="SUPFAM" id="SSF51735">
    <property type="entry name" value="NAD(P)-binding Rossmann-fold domains"/>
    <property type="match status" value="1"/>
</dbReference>
<dbReference type="InterPro" id="IPR055170">
    <property type="entry name" value="GFO_IDH_MocA-like_dom"/>
</dbReference>
<dbReference type="InterPro" id="IPR000683">
    <property type="entry name" value="Gfo/Idh/MocA-like_OxRdtase_N"/>
</dbReference>
<dbReference type="AlphaFoldDB" id="X0ZS98"/>
<dbReference type="GO" id="GO:0000166">
    <property type="term" value="F:nucleotide binding"/>
    <property type="evidence" value="ECO:0007669"/>
    <property type="project" value="InterPro"/>
</dbReference>
<dbReference type="InterPro" id="IPR036291">
    <property type="entry name" value="NAD(P)-bd_dom_sf"/>
</dbReference>
<reference evidence="4" key="1">
    <citation type="journal article" date="2014" name="Front. Microbiol.">
        <title>High frequency of phylogenetically diverse reductive dehalogenase-homologous genes in deep subseafloor sedimentary metagenomes.</title>
        <authorList>
            <person name="Kawai M."/>
            <person name="Futagami T."/>
            <person name="Toyoda A."/>
            <person name="Takaki Y."/>
            <person name="Nishi S."/>
            <person name="Hori S."/>
            <person name="Arai W."/>
            <person name="Tsubouchi T."/>
            <person name="Morono Y."/>
            <person name="Uchiyama I."/>
            <person name="Ito T."/>
            <person name="Fujiyama A."/>
            <person name="Inagaki F."/>
            <person name="Takami H."/>
        </authorList>
    </citation>
    <scope>NUCLEOTIDE SEQUENCE</scope>
    <source>
        <strain evidence="4">Expedition CK06-06</strain>
    </source>
</reference>
<dbReference type="Pfam" id="PF22725">
    <property type="entry name" value="GFO_IDH_MocA_C3"/>
    <property type="match status" value="1"/>
</dbReference>
<dbReference type="PANTHER" id="PTHR43708:SF8">
    <property type="entry name" value="OXIDOREDUCTASE"/>
    <property type="match status" value="1"/>
</dbReference>
<gene>
    <name evidence="4" type="ORF">S01H4_02068</name>
</gene>
<dbReference type="PANTHER" id="PTHR43708">
    <property type="entry name" value="CONSERVED EXPRESSED OXIDOREDUCTASE (EUROFUNG)"/>
    <property type="match status" value="1"/>
</dbReference>
<organism evidence="4">
    <name type="scientific">marine sediment metagenome</name>
    <dbReference type="NCBI Taxonomy" id="412755"/>
    <lineage>
        <taxon>unclassified sequences</taxon>
        <taxon>metagenomes</taxon>
        <taxon>ecological metagenomes</taxon>
    </lineage>
</organism>
<dbReference type="InterPro" id="IPR007525">
    <property type="entry name" value="FrhB_FdhB_C"/>
</dbReference>
<sequence>PCHLEGLHLAQKIYKKLSDQIVFKIGLFCGYSYPYECLDTLLKRMKLKREDVDAFLGWREGDCYPGFFSVRSKSGDTASLSFVEEHNINVAHYALFRCFLCIDGLSQLADISLGDTTDAVRNNSFIISRTDKGDELIESAKADGYIDYYTLDAGTALTKGIIPFMLREKRHKVLFVIQYLAKRNVPVPDWDIKEAKISKIGRKNGVLRIRMVMFVRKPMISKLLRSHPKLMEVTGRFIYHFDIDPRNLAFRIIGKFLQSHPKLMDAARSIYQYDFNPKHTASKIFQRVKEIRPSKSGKTPNNRIPVGLVGVGGWGSQYVGILQKSGIFNLRVCFDTNKELLQSICSSVGCLKANSLEELLATDDLQAVVIVTPNHFHYEQCIKAIKQGKHVFVEKPIANTVEEAKKIYRATKEKNVIVSVGHNVRRRSEFRTMKKLIETGEIGEVIMVEANNSQYVGEGRETSWRLDKDTYSSGPLSQLGIHHIDTLRYLFGEITEVKSYLKNEYFKSGVPDTILSVFSFKSGILGYLGTNYISEPSFTMRVYGTKGNLIVEGTTLYLQKNGKMKAIKTKSINTLEEQIREFGECIINNGEPEVGVKEAIENMAVAEVIMESAKKNGKNIGLEE</sequence>
<feature type="non-terminal residue" evidence="4">
    <location>
        <position position="1"/>
    </location>
</feature>
<comment type="caution">
    <text evidence="4">The sequence shown here is derived from an EMBL/GenBank/DDBJ whole genome shotgun (WGS) entry which is preliminary data.</text>
</comment>